<dbReference type="RefSeq" id="WP_012271387.1">
    <property type="nucleotide sequence ID" value="NC_010322.1"/>
</dbReference>
<proteinExistence type="predicted"/>
<name>B0KHC3_PSEPG</name>
<dbReference type="Proteomes" id="UP000002157">
    <property type="component" value="Chromosome"/>
</dbReference>
<dbReference type="EMBL" id="CP000926">
    <property type="protein sequence ID" value="ABY97628.1"/>
    <property type="molecule type" value="Genomic_DNA"/>
</dbReference>
<protein>
    <recommendedName>
        <fullName evidence="4">Recombinase RecT</fullName>
    </recommendedName>
</protein>
<dbReference type="KEGG" id="ppg:PputGB1_1725"/>
<sequence length="289" mass="32346">MSQPTTLAQMQTSAVAQPSQQRAVAMSFFDLEGFALMQRIANAFTQSNLVPKQYQGNLPNCMIALDMAQRIGANPLMVMQNLYVVHGTPSWSSKFLIATVNTCGRYSTLRYEWTGTKGKDDYGCRAWAVEKETGERLDGIWVTWKMVKAEGWASKNGSKWQTMEDQMFVYRAAAFWQRAYAPDLGMGLITEEEARDTFDAQRGHDGAYQVQMADLQKTPDGKRIDTDTGEVLEAEIEQPDETQQIRGETEPVDLTHGDQESEAEKQPDSNASDTPEDAQPGDTSNLQFE</sequence>
<dbReference type="HOGENOM" id="CLU_035966_0_0_6"/>
<accession>B0KHC3</accession>
<evidence type="ECO:0008006" key="4">
    <source>
        <dbReference type="Google" id="ProtNLM"/>
    </source>
</evidence>
<dbReference type="AlphaFoldDB" id="B0KHC3"/>
<organism evidence="2 3">
    <name type="scientific">Pseudomonas putida (strain GB-1)</name>
    <dbReference type="NCBI Taxonomy" id="76869"/>
    <lineage>
        <taxon>Bacteria</taxon>
        <taxon>Pseudomonadati</taxon>
        <taxon>Pseudomonadota</taxon>
        <taxon>Gammaproteobacteria</taxon>
        <taxon>Pseudomonadales</taxon>
        <taxon>Pseudomonadaceae</taxon>
        <taxon>Pseudomonas</taxon>
    </lineage>
</organism>
<feature type="compositionally biased region" description="Basic and acidic residues" evidence="1">
    <location>
        <begin position="247"/>
        <end position="267"/>
    </location>
</feature>
<feature type="region of interest" description="Disordered" evidence="1">
    <location>
        <begin position="236"/>
        <end position="289"/>
    </location>
</feature>
<evidence type="ECO:0000256" key="1">
    <source>
        <dbReference type="SAM" id="MobiDB-lite"/>
    </source>
</evidence>
<dbReference type="eggNOG" id="ENOG502ZA3Z">
    <property type="taxonomic scope" value="Bacteria"/>
</dbReference>
<evidence type="ECO:0000313" key="3">
    <source>
        <dbReference type="Proteomes" id="UP000002157"/>
    </source>
</evidence>
<reference evidence="2 3" key="1">
    <citation type="submission" date="2008-01" db="EMBL/GenBank/DDBJ databases">
        <title>Complete sequence of Pseudomonas putida GB-1.</title>
        <authorList>
            <consortium name="US DOE Joint Genome Institute"/>
            <person name="Copeland A."/>
            <person name="Lucas S."/>
            <person name="Lapidus A."/>
            <person name="Barry K."/>
            <person name="Glavina del Rio T."/>
            <person name="Dalin E."/>
            <person name="Tice H."/>
            <person name="Pitluck S."/>
            <person name="Bruce D."/>
            <person name="Goodwin L."/>
            <person name="Chertkov O."/>
            <person name="Brettin T."/>
            <person name="Detter J.C."/>
            <person name="Han C."/>
            <person name="Kuske C.R."/>
            <person name="Schmutz J."/>
            <person name="Larimer F."/>
            <person name="Land M."/>
            <person name="Hauser L."/>
            <person name="Kyrpides N."/>
            <person name="Kim E."/>
            <person name="McCarthy J.K."/>
            <person name="Richardson P."/>
        </authorList>
    </citation>
    <scope>NUCLEOTIDE SEQUENCE [LARGE SCALE GENOMIC DNA]</scope>
    <source>
        <strain evidence="2 3">GB-1</strain>
    </source>
</reference>
<evidence type="ECO:0000313" key="2">
    <source>
        <dbReference type="EMBL" id="ABY97628.1"/>
    </source>
</evidence>
<gene>
    <name evidence="2" type="ordered locus">PputGB1_1725</name>
</gene>